<protein>
    <submittedName>
        <fullName evidence="1">Rhamnogalacturonate lyase protein</fullName>
    </submittedName>
</protein>
<comment type="caution">
    <text evidence="1">The sequence shown here is derived from an EMBL/GenBank/DDBJ whole genome shotgun (WGS) entry which is preliminary data.</text>
</comment>
<sequence length="201" mass="22692">MGALHLLRRIFSKCLSGSSGCSCPNPMAPIGVALHIQENYVIIDNGILQLTLSKPGGIVTGVKYNGVDNLMEILNNEANRGYWDLVWNVPQGSGIFDVILGTEFNIILEDENQVEVSFTRKWDPSLKGTLVPLNIDKRFIVLRGSSGFYTYGIYEHLDGWPDFNLDETRIAFKLRKDKFQYMAMADDRQRIMPFPDDRLSG</sequence>
<dbReference type="Proteomes" id="UP000827976">
    <property type="component" value="Chromosome 11"/>
</dbReference>
<gene>
    <name evidence="1" type="ORF">IHE45_11G075300</name>
</gene>
<dbReference type="EMBL" id="CM037021">
    <property type="protein sequence ID" value="KAH7669403.1"/>
    <property type="molecule type" value="Genomic_DNA"/>
</dbReference>
<name>A0ACB7V771_DIOAL</name>
<reference evidence="2" key="1">
    <citation type="journal article" date="2022" name="Nat. Commun.">
        <title>Chromosome evolution and the genetic basis of agronomically important traits in greater yam.</title>
        <authorList>
            <person name="Bredeson J.V."/>
            <person name="Lyons J.B."/>
            <person name="Oniyinde I.O."/>
            <person name="Okereke N.R."/>
            <person name="Kolade O."/>
            <person name="Nnabue I."/>
            <person name="Nwadili C.O."/>
            <person name="Hribova E."/>
            <person name="Parker M."/>
            <person name="Nwogha J."/>
            <person name="Shu S."/>
            <person name="Carlson J."/>
            <person name="Kariba R."/>
            <person name="Muthemba S."/>
            <person name="Knop K."/>
            <person name="Barton G.J."/>
            <person name="Sherwood A.V."/>
            <person name="Lopez-Montes A."/>
            <person name="Asiedu R."/>
            <person name="Jamnadass R."/>
            <person name="Muchugi A."/>
            <person name="Goodstein D."/>
            <person name="Egesi C.N."/>
            <person name="Featherston J."/>
            <person name="Asfaw A."/>
            <person name="Simpson G.G."/>
            <person name="Dolezel J."/>
            <person name="Hendre P.S."/>
            <person name="Van Deynze A."/>
            <person name="Kumar P.L."/>
            <person name="Obidiegwu J.E."/>
            <person name="Bhattacharjee R."/>
            <person name="Rokhsar D.S."/>
        </authorList>
    </citation>
    <scope>NUCLEOTIDE SEQUENCE [LARGE SCALE GENOMIC DNA]</scope>
    <source>
        <strain evidence="2">cv. TDa95/00328</strain>
    </source>
</reference>
<keyword evidence="2" id="KW-1185">Reference proteome</keyword>
<accession>A0ACB7V771</accession>
<evidence type="ECO:0000313" key="2">
    <source>
        <dbReference type="Proteomes" id="UP000827976"/>
    </source>
</evidence>
<organism evidence="1 2">
    <name type="scientific">Dioscorea alata</name>
    <name type="common">Purple yam</name>
    <dbReference type="NCBI Taxonomy" id="55571"/>
    <lineage>
        <taxon>Eukaryota</taxon>
        <taxon>Viridiplantae</taxon>
        <taxon>Streptophyta</taxon>
        <taxon>Embryophyta</taxon>
        <taxon>Tracheophyta</taxon>
        <taxon>Spermatophyta</taxon>
        <taxon>Magnoliopsida</taxon>
        <taxon>Liliopsida</taxon>
        <taxon>Dioscoreales</taxon>
        <taxon>Dioscoreaceae</taxon>
        <taxon>Dioscorea</taxon>
    </lineage>
</organism>
<proteinExistence type="predicted"/>
<evidence type="ECO:0000313" key="1">
    <source>
        <dbReference type="EMBL" id="KAH7669403.1"/>
    </source>
</evidence>
<keyword evidence="1" id="KW-0456">Lyase</keyword>